<dbReference type="GO" id="GO:0051604">
    <property type="term" value="P:protein maturation"/>
    <property type="evidence" value="ECO:0007669"/>
    <property type="project" value="TreeGrafter"/>
</dbReference>
<dbReference type="InterPro" id="IPR029055">
    <property type="entry name" value="Ntn_hydrolases_N"/>
</dbReference>
<dbReference type="GO" id="GO:0004298">
    <property type="term" value="F:threonine-type endopeptidase activity"/>
    <property type="evidence" value="ECO:0007669"/>
    <property type="project" value="TreeGrafter"/>
</dbReference>
<dbReference type="InterPro" id="IPR000246">
    <property type="entry name" value="Peptidase_T2"/>
</dbReference>
<sequence length="344" mass="37785">MYFPFPQFPPSSNQFNLVIDVEQQRSYGIYVLYEVNRNMNGKRIVIVHCGAGGKLPSSVERRLVRVVKKAFEAGVGDGHNDRFANIARVLEDSPLTNTGYGSNICSDGTVRCDSSVVQCTPRGMKMGSVVCNSSRYPMEDALSVMNESLRVSKEGIVSPMVKVGDLVPDPQLVSKLQQNVYERAGDTIGVLLFEEVDKEWIITTGSSSGGNIMRDWRRIGSAGIPGSGCWTETMDFDEGGTNVVSIMVSGQGEELIKRDFARYISKNMLKYINNEGMFVSDALVMSLNDMGRETRQLQWGVAGLAVIDGRPIGFFRGNSRSFVVGGSNSRVRLVQNSGYGEILL</sequence>
<accession>A0A1V2LG94</accession>
<dbReference type="VEuPathDB" id="FungiDB:C5L36_0C01660"/>
<evidence type="ECO:0000313" key="4">
    <source>
        <dbReference type="Proteomes" id="UP000189274"/>
    </source>
</evidence>
<comment type="caution">
    <text evidence="3">The sequence shown here is derived from an EMBL/GenBank/DDBJ whole genome shotgun (WGS) entry which is preliminary data.</text>
</comment>
<gene>
    <name evidence="3" type="ORF">BOH78_4700</name>
</gene>
<dbReference type="Pfam" id="PF01112">
    <property type="entry name" value="Asparaginase_2"/>
    <property type="match status" value="1"/>
</dbReference>
<dbReference type="PANTHER" id="PTHR10188:SF8">
    <property type="entry name" value="THREONINE ASPARTASE 1"/>
    <property type="match status" value="1"/>
</dbReference>
<dbReference type="Proteomes" id="UP000189274">
    <property type="component" value="Unassembled WGS sequence"/>
</dbReference>
<name>A0A1V2LG94_PICKU</name>
<protein>
    <submittedName>
        <fullName evidence="3">Putative threonine aspartase</fullName>
    </submittedName>
</protein>
<evidence type="ECO:0000313" key="3">
    <source>
        <dbReference type="EMBL" id="ONH71194.1"/>
    </source>
</evidence>
<dbReference type="GO" id="GO:0005737">
    <property type="term" value="C:cytoplasm"/>
    <property type="evidence" value="ECO:0007669"/>
    <property type="project" value="TreeGrafter"/>
</dbReference>
<dbReference type="Gene3D" id="3.60.20.30">
    <property type="entry name" value="(Glycosyl)asparaginase"/>
    <property type="match status" value="1"/>
</dbReference>
<feature type="site" description="Cleavage; by autolysis" evidence="2">
    <location>
        <begin position="186"/>
        <end position="187"/>
    </location>
</feature>
<dbReference type="PANTHER" id="PTHR10188">
    <property type="entry name" value="L-ASPARAGINASE"/>
    <property type="match status" value="1"/>
</dbReference>
<evidence type="ECO:0000256" key="1">
    <source>
        <dbReference type="PIRSR" id="PIRSR600246-1"/>
    </source>
</evidence>
<reference evidence="4" key="1">
    <citation type="journal article" date="2017" name="Genome Announc.">
        <title>Genome sequences of Cyberlindnera fabianii 65, Pichia kudriavzevii 129, and Saccharomyces cerevisiae 131 isolated from fermented masau fruits in Zimbabwe.</title>
        <authorList>
            <person name="van Rijswijck I.M.H."/>
            <person name="Derks M.F.L."/>
            <person name="Abee T."/>
            <person name="de Ridder D."/>
            <person name="Smid E.J."/>
        </authorList>
    </citation>
    <scope>NUCLEOTIDE SEQUENCE [LARGE SCALE GENOMIC DNA]</scope>
    <source>
        <strain evidence="4">129</strain>
    </source>
</reference>
<dbReference type="SUPFAM" id="SSF56235">
    <property type="entry name" value="N-terminal nucleophile aminohydrolases (Ntn hydrolases)"/>
    <property type="match status" value="1"/>
</dbReference>
<dbReference type="AlphaFoldDB" id="A0A1V2LG94"/>
<organism evidence="3 4">
    <name type="scientific">Pichia kudriavzevii</name>
    <name type="common">Yeast</name>
    <name type="synonym">Issatchenkia orientalis</name>
    <dbReference type="NCBI Taxonomy" id="4909"/>
    <lineage>
        <taxon>Eukaryota</taxon>
        <taxon>Fungi</taxon>
        <taxon>Dikarya</taxon>
        <taxon>Ascomycota</taxon>
        <taxon>Saccharomycotina</taxon>
        <taxon>Pichiomycetes</taxon>
        <taxon>Pichiales</taxon>
        <taxon>Pichiaceae</taxon>
        <taxon>Pichia</taxon>
    </lineage>
</organism>
<evidence type="ECO:0000256" key="2">
    <source>
        <dbReference type="PIRSR" id="PIRSR600246-3"/>
    </source>
</evidence>
<feature type="active site" description="Nucleophile" evidence="1">
    <location>
        <position position="187"/>
    </location>
</feature>
<dbReference type="EMBL" id="MQVM01000040">
    <property type="protein sequence ID" value="ONH71194.1"/>
    <property type="molecule type" value="Genomic_DNA"/>
</dbReference>
<proteinExistence type="predicted"/>